<evidence type="ECO:0000256" key="6">
    <source>
        <dbReference type="ARBA" id="ARBA00023306"/>
    </source>
</evidence>
<dbReference type="GO" id="GO:0005524">
    <property type="term" value="F:ATP binding"/>
    <property type="evidence" value="ECO:0007669"/>
    <property type="project" value="EnsemblFungi"/>
</dbReference>
<dbReference type="AlphaFoldDB" id="G0W5L9"/>
<dbReference type="PANTHER" id="PTHR10763">
    <property type="entry name" value="CELL DIVISION CONTROL PROTEIN 6-RELATED"/>
    <property type="match status" value="1"/>
</dbReference>
<dbReference type="InterPro" id="IPR054425">
    <property type="entry name" value="Cdc6_ORC1-like_ATPase_lid"/>
</dbReference>
<dbReference type="EMBL" id="HE580268">
    <property type="protein sequence ID" value="CCD23080.1"/>
    <property type="molecule type" value="Genomic_DNA"/>
</dbReference>
<dbReference type="Proteomes" id="UP000000689">
    <property type="component" value="Chromosome 2"/>
</dbReference>
<gene>
    <name evidence="10" type="primary">NDAI0B00460</name>
    <name evidence="10" type="ordered locus">NDAI_0B00460</name>
</gene>
<dbReference type="InterPro" id="IPR049945">
    <property type="entry name" value="AAA_22"/>
</dbReference>
<dbReference type="KEGG" id="ndi:NDAI_0B00460"/>
<dbReference type="OrthoDB" id="1926878at2759"/>
<name>G0W5L9_NAUDC</name>
<evidence type="ECO:0000256" key="1">
    <source>
        <dbReference type="ARBA" id="ARBA00004123"/>
    </source>
</evidence>
<organism evidence="10 11">
    <name type="scientific">Naumovozyma dairenensis (strain ATCC 10597 / BCRC 20456 / CBS 421 / NBRC 0211 / NRRL Y-12639)</name>
    <name type="common">Saccharomyces dairenensis</name>
    <dbReference type="NCBI Taxonomy" id="1071378"/>
    <lineage>
        <taxon>Eukaryota</taxon>
        <taxon>Fungi</taxon>
        <taxon>Dikarya</taxon>
        <taxon>Ascomycota</taxon>
        <taxon>Saccharomycotina</taxon>
        <taxon>Saccharomycetes</taxon>
        <taxon>Saccharomycetales</taxon>
        <taxon>Saccharomycetaceae</taxon>
        <taxon>Naumovozyma</taxon>
    </lineage>
</organism>
<dbReference type="InterPro" id="IPR050311">
    <property type="entry name" value="ORC1/CDC6"/>
</dbReference>
<evidence type="ECO:0000256" key="7">
    <source>
        <dbReference type="PIRNR" id="PIRNR001767"/>
    </source>
</evidence>
<keyword evidence="11" id="KW-1185">Reference proteome</keyword>
<comment type="similarity">
    <text evidence="2 7">Belongs to the CDC6/cdc18 family.</text>
</comment>
<keyword evidence="5" id="KW-0539">Nucleus</keyword>
<dbReference type="GO" id="GO:0003924">
    <property type="term" value="F:GTPase activity"/>
    <property type="evidence" value="ECO:0007669"/>
    <property type="project" value="EnsemblFungi"/>
</dbReference>
<dbReference type="GO" id="GO:0033314">
    <property type="term" value="P:mitotic DNA replication checkpoint signaling"/>
    <property type="evidence" value="ECO:0007669"/>
    <property type="project" value="TreeGrafter"/>
</dbReference>
<dbReference type="GO" id="GO:0006267">
    <property type="term" value="P:pre-replicative complex assembly involved in nuclear cell cycle DNA replication"/>
    <property type="evidence" value="ECO:0007669"/>
    <property type="project" value="EnsemblFungi"/>
</dbReference>
<evidence type="ECO:0000259" key="9">
    <source>
        <dbReference type="SMART" id="SM00382"/>
    </source>
</evidence>
<evidence type="ECO:0000256" key="3">
    <source>
        <dbReference type="ARBA" id="ARBA00022618"/>
    </source>
</evidence>
<accession>G0W5L9</accession>
<feature type="domain" description="AAA+ ATPase" evidence="9">
    <location>
        <begin position="166"/>
        <end position="349"/>
    </location>
</feature>
<dbReference type="GO" id="GO:0000082">
    <property type="term" value="P:G1/S transition of mitotic cell cycle"/>
    <property type="evidence" value="ECO:0007669"/>
    <property type="project" value="EnsemblFungi"/>
</dbReference>
<evidence type="ECO:0000256" key="5">
    <source>
        <dbReference type="ARBA" id="ARBA00023242"/>
    </source>
</evidence>
<keyword evidence="4" id="KW-0235">DNA replication</keyword>
<dbReference type="SMART" id="SM00382">
    <property type="entry name" value="AAA"/>
    <property type="match status" value="1"/>
</dbReference>
<dbReference type="HOGENOM" id="CLU_012774_2_1_1"/>
<dbReference type="InterPro" id="IPR016314">
    <property type="entry name" value="Cdc6/18"/>
</dbReference>
<dbReference type="GO" id="GO:0004861">
    <property type="term" value="F:cyclin-dependent protein serine/threonine kinase inhibitor activity"/>
    <property type="evidence" value="ECO:0007669"/>
    <property type="project" value="EnsemblFungi"/>
</dbReference>
<dbReference type="InterPro" id="IPR027417">
    <property type="entry name" value="P-loop_NTPase"/>
</dbReference>
<evidence type="ECO:0000313" key="10">
    <source>
        <dbReference type="EMBL" id="CCD23080.1"/>
    </source>
</evidence>
<comment type="subcellular location">
    <subcellularLocation>
        <location evidence="1">Nucleus</location>
    </subcellularLocation>
</comment>
<dbReference type="SUPFAM" id="SSF52540">
    <property type="entry name" value="P-loop containing nucleoside triphosphate hydrolases"/>
    <property type="match status" value="1"/>
</dbReference>
<dbReference type="GO" id="GO:0003682">
    <property type="term" value="F:chromatin binding"/>
    <property type="evidence" value="ECO:0007669"/>
    <property type="project" value="EnsemblFungi"/>
</dbReference>
<dbReference type="Pfam" id="PF09079">
    <property type="entry name" value="WHD_Cdc6"/>
    <property type="match status" value="1"/>
</dbReference>
<dbReference type="PIRSF" id="PIRSF001767">
    <property type="entry name" value="Cdc6"/>
    <property type="match status" value="1"/>
</dbReference>
<dbReference type="Gene3D" id="1.10.10.10">
    <property type="entry name" value="Winged helix-like DNA-binding domain superfamily/Winged helix DNA-binding domain"/>
    <property type="match status" value="1"/>
</dbReference>
<dbReference type="GO" id="GO:0031261">
    <property type="term" value="C:DNA replication preinitiation complex"/>
    <property type="evidence" value="ECO:0007669"/>
    <property type="project" value="EnsemblFungi"/>
</dbReference>
<dbReference type="PANTHER" id="PTHR10763:SF26">
    <property type="entry name" value="CELL DIVISION CONTROL PROTEIN 6 HOMOLOG"/>
    <property type="match status" value="1"/>
</dbReference>
<feature type="region of interest" description="Disordered" evidence="8">
    <location>
        <begin position="89"/>
        <end position="110"/>
    </location>
</feature>
<dbReference type="GO" id="GO:0005525">
    <property type="term" value="F:GTP binding"/>
    <property type="evidence" value="ECO:0007669"/>
    <property type="project" value="EnsemblFungi"/>
</dbReference>
<evidence type="ECO:0000256" key="8">
    <source>
        <dbReference type="SAM" id="MobiDB-lite"/>
    </source>
</evidence>
<keyword evidence="6" id="KW-0131">Cell cycle</keyword>
<reference evidence="10 11" key="1">
    <citation type="journal article" date="2011" name="Proc. Natl. Acad. Sci. U.S.A.">
        <title>Evolutionary erosion of yeast sex chromosomes by mating-type switching accidents.</title>
        <authorList>
            <person name="Gordon J.L."/>
            <person name="Armisen D."/>
            <person name="Proux-Wera E."/>
            <person name="Oheigeartaigh S.S."/>
            <person name="Byrne K.P."/>
            <person name="Wolfe K.H."/>
        </authorList>
    </citation>
    <scope>NUCLEOTIDE SEQUENCE [LARGE SCALE GENOMIC DNA]</scope>
    <source>
        <strain evidence="11">ATCC 10597 / BCRC 20456 / CBS 421 / NBRC 0211 / NRRL Y-12639</strain>
    </source>
</reference>
<dbReference type="Pfam" id="PF22606">
    <property type="entry name" value="Cdc6-ORC-like_ATPase_lid"/>
    <property type="match status" value="1"/>
</dbReference>
<dbReference type="RefSeq" id="XP_003668323.1">
    <property type="nucleotide sequence ID" value="XM_003668275.1"/>
</dbReference>
<dbReference type="GO" id="GO:0140530">
    <property type="term" value="P:MCM complex loading"/>
    <property type="evidence" value="ECO:0007669"/>
    <property type="project" value="EnsemblFungi"/>
</dbReference>
<evidence type="ECO:0000256" key="4">
    <source>
        <dbReference type="ARBA" id="ARBA00022705"/>
    </source>
</evidence>
<dbReference type="GO" id="GO:0016887">
    <property type="term" value="F:ATP hydrolysis activity"/>
    <property type="evidence" value="ECO:0007669"/>
    <property type="project" value="EnsemblFungi"/>
</dbReference>
<sequence>MTMGRITRSKTKKIASRATLDLCLETPINISANSEDEPIMEPTTPMKGEKDRENAANLLATPPGSIEKKQRVQQVTIIDTTPVKNSIALDGSLPSPCPSPLPQDNRDSLSPKKLIFGKNSLYSRTKAVLQRSTETVTNKEDGSLPTRKLQYLQILEFLNRNMEAHKSSSLYITGPPGTGKTAQVDSILKSSFLPIIPKHSQNQSIPKLSSHDLNNVSLYQLPSGKIQQVAVTSINCIALTNPSSIFTRIYEAFHKQTFNTNIPSTPVKTMHALQQFMEQYAQTTTFIVVLDELDKLVHPSITNVHSTKILFELFLLSRIPTVNFLLIGIANSLDMKDRFLSRLNLRQDLLPETLIFQPYSSDEMFQIIMDRINLVDPNESVFNPMAIKFAAKKCSGNTGDLRKLFDVLRRSIEIVELQILSDMKKNLNSNNTVLTKVGLPHIAKVFAQFMNSSSTKSRIGKLNMQQRIVLCCLVHRQKIDIFQSHCSLDDAYDYYYQLLKRKDSLIPLKRNEFLEICNALETNGVVTIFRGKTQGRTKHSIKMIKTTVDDKEFDEEINKMDLLKSLLIH</sequence>
<dbReference type="GeneID" id="11498310"/>
<dbReference type="STRING" id="1071378.G0W5L9"/>
<proteinExistence type="inferred from homology"/>
<evidence type="ECO:0000256" key="2">
    <source>
        <dbReference type="ARBA" id="ARBA00006184"/>
    </source>
</evidence>
<protein>
    <recommendedName>
        <fullName evidence="7">Cell division control protein</fullName>
    </recommendedName>
</protein>
<dbReference type="InterPro" id="IPR036388">
    <property type="entry name" value="WH-like_DNA-bd_sf"/>
</dbReference>
<dbReference type="GO" id="GO:0030174">
    <property type="term" value="P:regulation of DNA-templated DNA replication initiation"/>
    <property type="evidence" value="ECO:0007669"/>
    <property type="project" value="EnsemblFungi"/>
</dbReference>
<dbReference type="Gene3D" id="3.40.50.300">
    <property type="entry name" value="P-loop containing nucleotide triphosphate hydrolases"/>
    <property type="match status" value="1"/>
</dbReference>
<dbReference type="eggNOG" id="KOG2227">
    <property type="taxonomic scope" value="Eukaryota"/>
</dbReference>
<dbReference type="GO" id="GO:0003688">
    <property type="term" value="F:DNA replication origin binding"/>
    <property type="evidence" value="ECO:0007669"/>
    <property type="project" value="EnsemblFungi"/>
</dbReference>
<dbReference type="InterPro" id="IPR015163">
    <property type="entry name" value="Cdc6_C"/>
</dbReference>
<dbReference type="Pfam" id="PF13401">
    <property type="entry name" value="AAA_22"/>
    <property type="match status" value="1"/>
</dbReference>
<evidence type="ECO:0000313" key="11">
    <source>
        <dbReference type="Proteomes" id="UP000000689"/>
    </source>
</evidence>
<keyword evidence="3" id="KW-0132">Cell division</keyword>
<dbReference type="OMA" id="WPTDEVY"/>
<dbReference type="GO" id="GO:0051301">
    <property type="term" value="P:cell division"/>
    <property type="evidence" value="ECO:0007669"/>
    <property type="project" value="UniProtKB-UniRule"/>
</dbReference>
<dbReference type="GO" id="GO:0005656">
    <property type="term" value="C:nuclear pre-replicative complex"/>
    <property type="evidence" value="ECO:0007669"/>
    <property type="project" value="EnsemblFungi"/>
</dbReference>
<dbReference type="InterPro" id="IPR003593">
    <property type="entry name" value="AAA+_ATPase"/>
</dbReference>
<dbReference type="Gene3D" id="1.10.8.60">
    <property type="match status" value="1"/>
</dbReference>